<name>A0A2G2ZWP9_CAPAN</name>
<keyword evidence="3" id="KW-1185">Reference proteome</keyword>
<sequence>MVVFREVICGSAATDSLGQGYGYGSQSSFFLSSVLATHKYGIKRVILPERNLKDLVEVPATVLSSLEIILAKRVEDVLDQEFEDVFIDHKSLQYVFSQKDLNLHQRRWLGLLKDYDMSVLYYPCKANVVTDALSRMSMGSVAHVEDGLPRTRHQHNSIWVIVERMTKLAHFLPVHTSYSAEEYAYLYHRDLVMLHDVPLSIISDRAIVVPLESVDIQNNLSFEEVPVKILDHQVHRLRNKEVPLVKVLWRNQSIEGATWEAEVDIRTKYPHLFSVNLDSVQARRVDSPNDNCRFPVTPRSWRIAEQVNFPYVNFQWDFVILARCRGGQNGIPRLTVIAVQRAIYPDNMAPKIKESESSPSNETRKACRLHPPLYELAFQALSQSGAEDNEHGEKECFKRDDQMLIALPPKSWSKPSALIVILKSCFGQYLDLLEDNNARFQMKMVYNLLKHRFMYENKDKMDEVWLNYCGMPVCFGWKEFSIVIGLKYYPPSPSQVIPTLTQIKTPRIPKKAKLNPLTSSKEEEEIEPICSRERKNYPFEGFNIADEASKKLTKLINDYSKWIVDGLLKHHAGRRHSETLSKIQKMAKIFPTYLDISGFLDQKVHTDWSTIEAYPNKMGNPFDVQYVEGIAQQTIGILDCGLFVTAYAEYLTNGLQVPNDGLDVALHCKIYASLL</sequence>
<dbReference type="InterPro" id="IPR012337">
    <property type="entry name" value="RNaseH-like_sf"/>
</dbReference>
<evidence type="ECO:0000313" key="3">
    <source>
        <dbReference type="Proteomes" id="UP000222542"/>
    </source>
</evidence>
<dbReference type="GO" id="GO:0004252">
    <property type="term" value="F:serine-type endopeptidase activity"/>
    <property type="evidence" value="ECO:0007669"/>
    <property type="project" value="InterPro"/>
</dbReference>
<dbReference type="AlphaFoldDB" id="A0A2G2ZWP9"/>
<dbReference type="InterPro" id="IPR008269">
    <property type="entry name" value="Lon_proteolytic"/>
</dbReference>
<dbReference type="GO" id="GO:0006508">
    <property type="term" value="P:proteolysis"/>
    <property type="evidence" value="ECO:0007669"/>
    <property type="project" value="InterPro"/>
</dbReference>
<dbReference type="Gramene" id="PHT86413">
    <property type="protein sequence ID" value="PHT86413"/>
    <property type="gene ID" value="T459_08519"/>
</dbReference>
<proteinExistence type="predicted"/>
<dbReference type="InterPro" id="IPR014721">
    <property type="entry name" value="Ribsml_uS5_D2-typ_fold_subgr"/>
</dbReference>
<dbReference type="EMBL" id="AYRZ02000003">
    <property type="protein sequence ID" value="PHT86413.1"/>
    <property type="molecule type" value="Genomic_DNA"/>
</dbReference>
<feature type="domain" description="Lon proteolytic" evidence="1">
    <location>
        <begin position="34"/>
        <end position="81"/>
    </location>
</feature>
<dbReference type="PANTHER" id="PTHR33022">
    <property type="entry name" value="DUF1985 DOMAIN-CONTAINING PROTEIN"/>
    <property type="match status" value="1"/>
</dbReference>
<comment type="caution">
    <text evidence="2">The sequence shown here is derived from an EMBL/GenBank/DDBJ whole genome shotgun (WGS) entry which is preliminary data.</text>
</comment>
<dbReference type="Proteomes" id="UP000222542">
    <property type="component" value="Unassembled WGS sequence"/>
</dbReference>
<dbReference type="SUPFAM" id="SSF54160">
    <property type="entry name" value="Chromo domain-like"/>
    <property type="match status" value="1"/>
</dbReference>
<dbReference type="Pfam" id="PF05362">
    <property type="entry name" value="Lon_C"/>
    <property type="match status" value="1"/>
</dbReference>
<dbReference type="SUPFAM" id="SSF53098">
    <property type="entry name" value="Ribonuclease H-like"/>
    <property type="match status" value="1"/>
</dbReference>
<dbReference type="InterPro" id="IPR020568">
    <property type="entry name" value="Ribosomal_Su5_D2-typ_SF"/>
</dbReference>
<reference evidence="2 3" key="2">
    <citation type="journal article" date="2017" name="Genome Biol.">
        <title>New reference genome sequences of hot pepper reveal the massive evolution of plant disease-resistance genes by retroduplication.</title>
        <authorList>
            <person name="Kim S."/>
            <person name="Park J."/>
            <person name="Yeom S.I."/>
            <person name="Kim Y.M."/>
            <person name="Seo E."/>
            <person name="Kim K.T."/>
            <person name="Kim M.S."/>
            <person name="Lee J.M."/>
            <person name="Cheong K."/>
            <person name="Shin H.S."/>
            <person name="Kim S.B."/>
            <person name="Han K."/>
            <person name="Lee J."/>
            <person name="Park M."/>
            <person name="Lee H.A."/>
            <person name="Lee H.Y."/>
            <person name="Lee Y."/>
            <person name="Oh S."/>
            <person name="Lee J.H."/>
            <person name="Choi E."/>
            <person name="Choi E."/>
            <person name="Lee S.E."/>
            <person name="Jeon J."/>
            <person name="Kim H."/>
            <person name="Choi G."/>
            <person name="Song H."/>
            <person name="Lee J."/>
            <person name="Lee S.C."/>
            <person name="Kwon J.K."/>
            <person name="Lee H.Y."/>
            <person name="Koo N."/>
            <person name="Hong Y."/>
            <person name="Kim R.W."/>
            <person name="Kang W.H."/>
            <person name="Huh J.H."/>
            <person name="Kang B.C."/>
            <person name="Yang T.J."/>
            <person name="Lee Y.H."/>
            <person name="Bennetzen J.L."/>
            <person name="Choi D."/>
        </authorList>
    </citation>
    <scope>NUCLEOTIDE SEQUENCE [LARGE SCALE GENOMIC DNA]</scope>
    <source>
        <strain evidence="3">cv. CM334</strain>
    </source>
</reference>
<gene>
    <name evidence="2" type="ORF">T459_08519</name>
</gene>
<dbReference type="PANTHER" id="PTHR33022:SF13">
    <property type="entry name" value="UBIQUITIN-LIKE PROTEASE FAMILY PROFILE DOMAIN-CONTAINING PROTEIN"/>
    <property type="match status" value="1"/>
</dbReference>
<dbReference type="STRING" id="4072.A0A2G2ZWP9"/>
<protein>
    <recommendedName>
        <fullName evidence="1">Lon proteolytic domain-containing protein</fullName>
    </recommendedName>
</protein>
<dbReference type="GO" id="GO:0004176">
    <property type="term" value="F:ATP-dependent peptidase activity"/>
    <property type="evidence" value="ECO:0007669"/>
    <property type="project" value="InterPro"/>
</dbReference>
<reference evidence="2 3" key="1">
    <citation type="journal article" date="2014" name="Nat. Genet.">
        <title>Genome sequence of the hot pepper provides insights into the evolution of pungency in Capsicum species.</title>
        <authorList>
            <person name="Kim S."/>
            <person name="Park M."/>
            <person name="Yeom S.I."/>
            <person name="Kim Y.M."/>
            <person name="Lee J.M."/>
            <person name="Lee H.A."/>
            <person name="Seo E."/>
            <person name="Choi J."/>
            <person name="Cheong K."/>
            <person name="Kim K.T."/>
            <person name="Jung K."/>
            <person name="Lee G.W."/>
            <person name="Oh S.K."/>
            <person name="Bae C."/>
            <person name="Kim S.B."/>
            <person name="Lee H.Y."/>
            <person name="Kim S.Y."/>
            <person name="Kim M.S."/>
            <person name="Kang B.C."/>
            <person name="Jo Y.D."/>
            <person name="Yang H.B."/>
            <person name="Jeong H.J."/>
            <person name="Kang W.H."/>
            <person name="Kwon J.K."/>
            <person name="Shin C."/>
            <person name="Lim J.Y."/>
            <person name="Park J.H."/>
            <person name="Huh J.H."/>
            <person name="Kim J.S."/>
            <person name="Kim B.D."/>
            <person name="Cohen O."/>
            <person name="Paran I."/>
            <person name="Suh M.C."/>
            <person name="Lee S.B."/>
            <person name="Kim Y.K."/>
            <person name="Shin Y."/>
            <person name="Noh S.J."/>
            <person name="Park J."/>
            <person name="Seo Y.S."/>
            <person name="Kwon S.Y."/>
            <person name="Kim H.A."/>
            <person name="Park J.M."/>
            <person name="Kim H.J."/>
            <person name="Choi S.B."/>
            <person name="Bosland P.W."/>
            <person name="Reeves G."/>
            <person name="Jo S.H."/>
            <person name="Lee B.W."/>
            <person name="Cho H.T."/>
            <person name="Choi H.S."/>
            <person name="Lee M.S."/>
            <person name="Yu Y."/>
            <person name="Do Choi Y."/>
            <person name="Park B.S."/>
            <person name="van Deynze A."/>
            <person name="Ashrafi H."/>
            <person name="Hill T."/>
            <person name="Kim W.T."/>
            <person name="Pai H.S."/>
            <person name="Ahn H.K."/>
            <person name="Yeam I."/>
            <person name="Giovannoni J.J."/>
            <person name="Rose J.K."/>
            <person name="Sorensen I."/>
            <person name="Lee S.J."/>
            <person name="Kim R.W."/>
            <person name="Choi I.Y."/>
            <person name="Choi B.S."/>
            <person name="Lim J.S."/>
            <person name="Lee Y.H."/>
            <person name="Choi D."/>
        </authorList>
    </citation>
    <scope>NUCLEOTIDE SEQUENCE [LARGE SCALE GENOMIC DNA]</scope>
    <source>
        <strain evidence="3">cv. CM334</strain>
    </source>
</reference>
<dbReference type="InterPro" id="IPR016197">
    <property type="entry name" value="Chromo-like_dom_sf"/>
</dbReference>
<evidence type="ECO:0000313" key="2">
    <source>
        <dbReference type="EMBL" id="PHT86413.1"/>
    </source>
</evidence>
<evidence type="ECO:0000259" key="1">
    <source>
        <dbReference type="Pfam" id="PF05362"/>
    </source>
</evidence>
<dbReference type="SUPFAM" id="SSF54211">
    <property type="entry name" value="Ribosomal protein S5 domain 2-like"/>
    <property type="match status" value="1"/>
</dbReference>
<accession>A0A2G2ZWP9</accession>
<dbReference type="Gene3D" id="3.40.395.10">
    <property type="entry name" value="Adenoviral Proteinase, Chain A"/>
    <property type="match status" value="1"/>
</dbReference>
<dbReference type="Gene3D" id="3.30.230.10">
    <property type="match status" value="1"/>
</dbReference>
<organism evidence="2 3">
    <name type="scientific">Capsicum annuum</name>
    <name type="common">Capsicum pepper</name>
    <dbReference type="NCBI Taxonomy" id="4072"/>
    <lineage>
        <taxon>Eukaryota</taxon>
        <taxon>Viridiplantae</taxon>
        <taxon>Streptophyta</taxon>
        <taxon>Embryophyta</taxon>
        <taxon>Tracheophyta</taxon>
        <taxon>Spermatophyta</taxon>
        <taxon>Magnoliopsida</taxon>
        <taxon>eudicotyledons</taxon>
        <taxon>Gunneridae</taxon>
        <taxon>Pentapetalae</taxon>
        <taxon>asterids</taxon>
        <taxon>lamiids</taxon>
        <taxon>Solanales</taxon>
        <taxon>Solanaceae</taxon>
        <taxon>Solanoideae</taxon>
        <taxon>Capsiceae</taxon>
        <taxon>Capsicum</taxon>
    </lineage>
</organism>